<reference evidence="1" key="1">
    <citation type="submission" date="2021-01" db="EMBL/GenBank/DDBJ databases">
        <title>Genome sequence of strain Noviherbaspirillum sp. DKR-6.</title>
        <authorList>
            <person name="Chaudhary D.K."/>
        </authorList>
    </citation>
    <scope>NUCLEOTIDE SEQUENCE</scope>
    <source>
        <strain evidence="1">DKR-6</strain>
    </source>
</reference>
<evidence type="ECO:0000313" key="1">
    <source>
        <dbReference type="EMBL" id="MBK4735955.1"/>
    </source>
</evidence>
<dbReference type="EMBL" id="JAEPBG010000006">
    <property type="protein sequence ID" value="MBK4735955.1"/>
    <property type="molecule type" value="Genomic_DNA"/>
</dbReference>
<protein>
    <submittedName>
        <fullName evidence="1">Uncharacterized protein</fullName>
    </submittedName>
</protein>
<organism evidence="1 2">
    <name type="scientific">Noviherbaspirillum pedocola</name>
    <dbReference type="NCBI Taxonomy" id="2801341"/>
    <lineage>
        <taxon>Bacteria</taxon>
        <taxon>Pseudomonadati</taxon>
        <taxon>Pseudomonadota</taxon>
        <taxon>Betaproteobacteria</taxon>
        <taxon>Burkholderiales</taxon>
        <taxon>Oxalobacteraceae</taxon>
        <taxon>Noviherbaspirillum</taxon>
    </lineage>
</organism>
<gene>
    <name evidence="1" type="ORF">JJB74_15145</name>
</gene>
<dbReference type="AlphaFoldDB" id="A0A934W751"/>
<dbReference type="RefSeq" id="WP_200592887.1">
    <property type="nucleotide sequence ID" value="NZ_JAEPBG010000006.1"/>
</dbReference>
<comment type="caution">
    <text evidence="1">The sequence shown here is derived from an EMBL/GenBank/DDBJ whole genome shotgun (WGS) entry which is preliminary data.</text>
</comment>
<keyword evidence="2" id="KW-1185">Reference proteome</keyword>
<evidence type="ECO:0000313" key="2">
    <source>
        <dbReference type="Proteomes" id="UP000622890"/>
    </source>
</evidence>
<accession>A0A934W751</accession>
<name>A0A934W751_9BURK</name>
<dbReference type="Proteomes" id="UP000622890">
    <property type="component" value="Unassembled WGS sequence"/>
</dbReference>
<proteinExistence type="predicted"/>
<sequence>MEFLLPAKPAIRIGERVYQTLGWKRRDDILLDGERIGIITLSSEDRTGVTISMVTGHCHKGRAIDWCVLQSHCRLHTLEQAA</sequence>